<dbReference type="EMBL" id="JACAZI010000008">
    <property type="protein sequence ID" value="KAF7354321.1"/>
    <property type="molecule type" value="Genomic_DNA"/>
</dbReference>
<evidence type="ECO:0000313" key="1">
    <source>
        <dbReference type="EMBL" id="KAF7354321.1"/>
    </source>
</evidence>
<dbReference type="Proteomes" id="UP000620124">
    <property type="component" value="Unassembled WGS sequence"/>
</dbReference>
<sequence>MHLPALNLPDLFIPLWRGSFDCDPSDSTDLGSWPWAVLKNLSVWKQHGLLVAQATPYIPGSFDRPPRNPAEKISSGYKAWEFLLYFFGLGPALFYGLLPDEYWMHYCKCVQGFRILMQEEILPSEVADAHALLTQFSDDFELKYVQRRADRLHMVRPSIHTTSHFAPETVRVGPGIIYSQWGMERTIGNLGEEIKQHSNAFANLAQRGIRRCQVNALKAMIPDIEPPENLLPHGATDLGGGYALLRVMNTASRDVRLCEHRAIVAYLEDNDCSLEMEREFEGPGKSSDFTECKVDGSSYIAEVLFYMLLHINDDIPPKAVAMVSLYGPPHPGILAASSNTYWTAQHLRDSAIRVIDVNTIKSVVMMAPDERYKTRFHDSTEVDRWYLMEKPGLKLTERAGLEELLSEE</sequence>
<reference evidence="1" key="1">
    <citation type="submission" date="2020-05" db="EMBL/GenBank/DDBJ databases">
        <title>Mycena genomes resolve the evolution of fungal bioluminescence.</title>
        <authorList>
            <person name="Tsai I.J."/>
        </authorList>
    </citation>
    <scope>NUCLEOTIDE SEQUENCE</scope>
    <source>
        <strain evidence="1">CCC161011</strain>
    </source>
</reference>
<accession>A0A8H6Y9I0</accession>
<dbReference type="OrthoDB" id="2669721at2759"/>
<protein>
    <submittedName>
        <fullName evidence="1">Uncharacterized protein</fullName>
    </submittedName>
</protein>
<comment type="caution">
    <text evidence="1">The sequence shown here is derived from an EMBL/GenBank/DDBJ whole genome shotgun (WGS) entry which is preliminary data.</text>
</comment>
<gene>
    <name evidence="1" type="ORF">MVEN_01120500</name>
</gene>
<organism evidence="1 2">
    <name type="scientific">Mycena venus</name>
    <dbReference type="NCBI Taxonomy" id="2733690"/>
    <lineage>
        <taxon>Eukaryota</taxon>
        <taxon>Fungi</taxon>
        <taxon>Dikarya</taxon>
        <taxon>Basidiomycota</taxon>
        <taxon>Agaricomycotina</taxon>
        <taxon>Agaricomycetes</taxon>
        <taxon>Agaricomycetidae</taxon>
        <taxon>Agaricales</taxon>
        <taxon>Marasmiineae</taxon>
        <taxon>Mycenaceae</taxon>
        <taxon>Mycena</taxon>
    </lineage>
</organism>
<keyword evidence="2" id="KW-1185">Reference proteome</keyword>
<proteinExistence type="predicted"/>
<name>A0A8H6Y9I0_9AGAR</name>
<evidence type="ECO:0000313" key="2">
    <source>
        <dbReference type="Proteomes" id="UP000620124"/>
    </source>
</evidence>
<dbReference type="AlphaFoldDB" id="A0A8H6Y9I0"/>